<protein>
    <submittedName>
        <fullName evidence="1">Uncharacterized protein</fullName>
    </submittedName>
</protein>
<organism evidence="1">
    <name type="scientific">marine sediment metagenome</name>
    <dbReference type="NCBI Taxonomy" id="412755"/>
    <lineage>
        <taxon>unclassified sequences</taxon>
        <taxon>metagenomes</taxon>
        <taxon>ecological metagenomes</taxon>
    </lineage>
</organism>
<dbReference type="InterPro" id="IPR058240">
    <property type="entry name" value="rSAM_sf"/>
</dbReference>
<dbReference type="AlphaFoldDB" id="X1LMT3"/>
<reference evidence="1" key="1">
    <citation type="journal article" date="2014" name="Front. Microbiol.">
        <title>High frequency of phylogenetically diverse reductive dehalogenase-homologous genes in deep subseafloor sedimentary metagenomes.</title>
        <authorList>
            <person name="Kawai M."/>
            <person name="Futagami T."/>
            <person name="Toyoda A."/>
            <person name="Takaki Y."/>
            <person name="Nishi S."/>
            <person name="Hori S."/>
            <person name="Arai W."/>
            <person name="Tsubouchi T."/>
            <person name="Morono Y."/>
            <person name="Uchiyama I."/>
            <person name="Ito T."/>
            <person name="Fujiyama A."/>
            <person name="Inagaki F."/>
            <person name="Takami H."/>
        </authorList>
    </citation>
    <scope>NUCLEOTIDE SEQUENCE</scope>
    <source>
        <strain evidence="1">Expedition CK06-06</strain>
    </source>
</reference>
<dbReference type="PANTHER" id="PTHR42731:SF1">
    <property type="entry name" value="RADICAL SAM DOMAIN PROTEIN"/>
    <property type="match status" value="1"/>
</dbReference>
<dbReference type="SUPFAM" id="SSF102114">
    <property type="entry name" value="Radical SAM enzymes"/>
    <property type="match status" value="1"/>
</dbReference>
<feature type="non-terminal residue" evidence="1">
    <location>
        <position position="1"/>
    </location>
</feature>
<sequence length="151" mass="17549">GRMGEVNVSVATMIPKAHTPFQWQAMLTIDEIRRRQRYIRTGIRSRRIKLKFHQPELTILEAVFNRGDRRLADVIYGAWQLGARFDQYGEVFRYDLWKEAFGGCGIMMDDYLSSRDYSEPLAWDHIDTGVSKDYLIEESKKATELALEVVG</sequence>
<dbReference type="PANTHER" id="PTHR42731">
    <property type="entry name" value="SLL1084 PROTEIN"/>
    <property type="match status" value="1"/>
</dbReference>
<name>X1LMT3_9ZZZZ</name>
<evidence type="ECO:0000313" key="1">
    <source>
        <dbReference type="EMBL" id="GAI03705.1"/>
    </source>
</evidence>
<dbReference type="EMBL" id="BARV01008423">
    <property type="protein sequence ID" value="GAI03705.1"/>
    <property type="molecule type" value="Genomic_DNA"/>
</dbReference>
<proteinExistence type="predicted"/>
<comment type="caution">
    <text evidence="1">The sequence shown here is derived from an EMBL/GenBank/DDBJ whole genome shotgun (WGS) entry which is preliminary data.</text>
</comment>
<accession>X1LMT3</accession>
<gene>
    <name evidence="1" type="ORF">S06H3_16940</name>
</gene>